<evidence type="ECO:0000259" key="3">
    <source>
        <dbReference type="Pfam" id="PF10172"/>
    </source>
</evidence>
<dbReference type="GO" id="GO:0032436">
    <property type="term" value="P:positive regulation of proteasomal ubiquitin-dependent protein catabolic process"/>
    <property type="evidence" value="ECO:0007669"/>
    <property type="project" value="TreeGrafter"/>
</dbReference>
<name>B8ALZ5_ORYSI</name>
<keyword evidence="5" id="KW-1185">Reference proteome</keyword>
<dbReference type="Pfam" id="PF10172">
    <property type="entry name" value="DDA1"/>
    <property type="match status" value="1"/>
</dbReference>
<evidence type="ECO:0000256" key="2">
    <source>
        <dbReference type="SAM" id="MobiDB-lite"/>
    </source>
</evidence>
<evidence type="ECO:0000313" key="4">
    <source>
        <dbReference type="EMBL" id="EEC74428.1"/>
    </source>
</evidence>
<feature type="compositionally biased region" description="Polar residues" evidence="2">
    <location>
        <begin position="1"/>
        <end position="23"/>
    </location>
</feature>
<feature type="compositionally biased region" description="Basic and acidic residues" evidence="2">
    <location>
        <begin position="49"/>
        <end position="62"/>
    </location>
</feature>
<dbReference type="HOGENOM" id="CLU_1186655_0_0_1"/>
<dbReference type="Gramene" id="BGIOSGA011547-TA">
    <property type="protein sequence ID" value="BGIOSGA011547-PA"/>
    <property type="gene ID" value="BGIOSGA011547"/>
</dbReference>
<dbReference type="InterPro" id="IPR018276">
    <property type="entry name" value="DDA1_dom"/>
</dbReference>
<dbReference type="Proteomes" id="UP000007015">
    <property type="component" value="Chromosome 3"/>
</dbReference>
<evidence type="ECO:0000313" key="5">
    <source>
        <dbReference type="Proteomes" id="UP000007015"/>
    </source>
</evidence>
<dbReference type="PANTHER" id="PTHR31879">
    <property type="entry name" value="DET1- AND DDB1-ASSOCIATED PROTEIN 1"/>
    <property type="match status" value="1"/>
</dbReference>
<feature type="domain" description="DET1- and DDB1-associated protein 1" evidence="3">
    <location>
        <begin position="131"/>
        <end position="195"/>
    </location>
</feature>
<dbReference type="InterPro" id="IPR033575">
    <property type="entry name" value="DDA1-like"/>
</dbReference>
<comment type="similarity">
    <text evidence="1">Belongs to the DDA1 family.</text>
</comment>
<proteinExistence type="inferred from homology"/>
<feature type="region of interest" description="Disordered" evidence="2">
    <location>
        <begin position="189"/>
        <end position="234"/>
    </location>
</feature>
<feature type="region of interest" description="Disordered" evidence="2">
    <location>
        <begin position="1"/>
        <end position="69"/>
    </location>
</feature>
<dbReference type="PANTHER" id="PTHR31879:SF8">
    <property type="entry name" value="DET1- AND DDB1-ASSOCIATED PROTEIN 1"/>
    <property type="match status" value="1"/>
</dbReference>
<evidence type="ECO:0000256" key="1">
    <source>
        <dbReference type="ARBA" id="ARBA00008042"/>
    </source>
</evidence>
<protein>
    <recommendedName>
        <fullName evidence="3">DET1- and DDB1-associated protein 1 domain-containing protein</fullName>
    </recommendedName>
</protein>
<dbReference type="GO" id="GO:0080008">
    <property type="term" value="C:Cul4-RING E3 ubiquitin ligase complex"/>
    <property type="evidence" value="ECO:0007669"/>
    <property type="project" value="TreeGrafter"/>
</dbReference>
<organism evidence="4 5">
    <name type="scientific">Oryza sativa subsp. indica</name>
    <name type="common">Rice</name>
    <dbReference type="NCBI Taxonomy" id="39946"/>
    <lineage>
        <taxon>Eukaryota</taxon>
        <taxon>Viridiplantae</taxon>
        <taxon>Streptophyta</taxon>
        <taxon>Embryophyta</taxon>
        <taxon>Tracheophyta</taxon>
        <taxon>Spermatophyta</taxon>
        <taxon>Magnoliopsida</taxon>
        <taxon>Liliopsida</taxon>
        <taxon>Poales</taxon>
        <taxon>Poaceae</taxon>
        <taxon>BOP clade</taxon>
        <taxon>Oryzoideae</taxon>
        <taxon>Oryzeae</taxon>
        <taxon>Oryzinae</taxon>
        <taxon>Oryza</taxon>
        <taxon>Oryza sativa</taxon>
    </lineage>
</organism>
<reference evidence="4 5" key="1">
    <citation type="journal article" date="2005" name="PLoS Biol.">
        <title>The genomes of Oryza sativa: a history of duplications.</title>
        <authorList>
            <person name="Yu J."/>
            <person name="Wang J."/>
            <person name="Lin W."/>
            <person name="Li S."/>
            <person name="Li H."/>
            <person name="Zhou J."/>
            <person name="Ni P."/>
            <person name="Dong W."/>
            <person name="Hu S."/>
            <person name="Zeng C."/>
            <person name="Zhang J."/>
            <person name="Zhang Y."/>
            <person name="Li R."/>
            <person name="Xu Z."/>
            <person name="Li S."/>
            <person name="Li X."/>
            <person name="Zheng H."/>
            <person name="Cong L."/>
            <person name="Lin L."/>
            <person name="Yin J."/>
            <person name="Geng J."/>
            <person name="Li G."/>
            <person name="Shi J."/>
            <person name="Liu J."/>
            <person name="Lv H."/>
            <person name="Li J."/>
            <person name="Wang J."/>
            <person name="Deng Y."/>
            <person name="Ran L."/>
            <person name="Shi X."/>
            <person name="Wang X."/>
            <person name="Wu Q."/>
            <person name="Li C."/>
            <person name="Ren X."/>
            <person name="Wang J."/>
            <person name="Wang X."/>
            <person name="Li D."/>
            <person name="Liu D."/>
            <person name="Zhang X."/>
            <person name="Ji Z."/>
            <person name="Zhao W."/>
            <person name="Sun Y."/>
            <person name="Zhang Z."/>
            <person name="Bao J."/>
            <person name="Han Y."/>
            <person name="Dong L."/>
            <person name="Ji J."/>
            <person name="Chen P."/>
            <person name="Wu S."/>
            <person name="Liu J."/>
            <person name="Xiao Y."/>
            <person name="Bu D."/>
            <person name="Tan J."/>
            <person name="Yang L."/>
            <person name="Ye C."/>
            <person name="Zhang J."/>
            <person name="Xu J."/>
            <person name="Zhou Y."/>
            <person name="Yu Y."/>
            <person name="Zhang B."/>
            <person name="Zhuang S."/>
            <person name="Wei H."/>
            <person name="Liu B."/>
            <person name="Lei M."/>
            <person name="Yu H."/>
            <person name="Li Y."/>
            <person name="Xu H."/>
            <person name="Wei S."/>
            <person name="He X."/>
            <person name="Fang L."/>
            <person name="Zhang Z."/>
            <person name="Zhang Y."/>
            <person name="Huang X."/>
            <person name="Su Z."/>
            <person name="Tong W."/>
            <person name="Li J."/>
            <person name="Tong Z."/>
            <person name="Li S."/>
            <person name="Ye J."/>
            <person name="Wang L."/>
            <person name="Fang L."/>
            <person name="Lei T."/>
            <person name="Chen C."/>
            <person name="Chen H."/>
            <person name="Xu Z."/>
            <person name="Li H."/>
            <person name="Huang H."/>
            <person name="Zhang F."/>
            <person name="Xu H."/>
            <person name="Li N."/>
            <person name="Zhao C."/>
            <person name="Li S."/>
            <person name="Dong L."/>
            <person name="Huang Y."/>
            <person name="Li L."/>
            <person name="Xi Y."/>
            <person name="Qi Q."/>
            <person name="Li W."/>
            <person name="Zhang B."/>
            <person name="Hu W."/>
            <person name="Zhang Y."/>
            <person name="Tian X."/>
            <person name="Jiao Y."/>
            <person name="Liang X."/>
            <person name="Jin J."/>
            <person name="Gao L."/>
            <person name="Zheng W."/>
            <person name="Hao B."/>
            <person name="Liu S."/>
            <person name="Wang W."/>
            <person name="Yuan L."/>
            <person name="Cao M."/>
            <person name="McDermott J."/>
            <person name="Samudrala R."/>
            <person name="Wang J."/>
            <person name="Wong G.K."/>
            <person name="Yang H."/>
        </authorList>
    </citation>
    <scope>NUCLEOTIDE SEQUENCE [LARGE SCALE GENOMIC DNA]</scope>
    <source>
        <strain evidence="5">cv. 93-11</strain>
    </source>
</reference>
<gene>
    <name evidence="4" type="ORF">OsI_09805</name>
</gene>
<accession>B8ALZ5</accession>
<dbReference type="AlphaFoldDB" id="B8ALZ5"/>
<sequence length="234" mass="25394">MDVSQATEEQLPSHGQHQSSLEETATCHHCRASPHPHQQAASTSLAETTEERVTHHKKEADPRRRRPHRTKAYLDIPLHLDKLWRIRTLPRLSSTSPWSLEKGGETKKRGGVAGVGVGNVTASSAAAMESSLGGWPSYNPQNFSQVVPADPSAQPLNVVPATYIATHRTGPPPGQVITTDPKNILLRHFYQKSEEKLRPKRAAPDNLTPQNNGKQPRGPLSDGGGSQATASGRS</sequence>
<dbReference type="EMBL" id="CM000128">
    <property type="protein sequence ID" value="EEC74428.1"/>
    <property type="molecule type" value="Genomic_DNA"/>
</dbReference>
<dbReference type="STRING" id="39946.B8ALZ5"/>